<evidence type="ECO:0000313" key="2">
    <source>
        <dbReference type="Proteomes" id="UP000507470"/>
    </source>
</evidence>
<gene>
    <name evidence="1" type="ORF">MCOR_22248</name>
</gene>
<dbReference type="EMBL" id="CACVKT020003932">
    <property type="protein sequence ID" value="CAC5386850.1"/>
    <property type="molecule type" value="Genomic_DNA"/>
</dbReference>
<accession>A0A6J8BV75</accession>
<organism evidence="1 2">
    <name type="scientific">Mytilus coruscus</name>
    <name type="common">Sea mussel</name>
    <dbReference type="NCBI Taxonomy" id="42192"/>
    <lineage>
        <taxon>Eukaryota</taxon>
        <taxon>Metazoa</taxon>
        <taxon>Spiralia</taxon>
        <taxon>Lophotrochozoa</taxon>
        <taxon>Mollusca</taxon>
        <taxon>Bivalvia</taxon>
        <taxon>Autobranchia</taxon>
        <taxon>Pteriomorphia</taxon>
        <taxon>Mytilida</taxon>
        <taxon>Mytiloidea</taxon>
        <taxon>Mytilidae</taxon>
        <taxon>Mytilinae</taxon>
        <taxon>Mytilus</taxon>
    </lineage>
</organism>
<dbReference type="AlphaFoldDB" id="A0A6J8BV75"/>
<name>A0A6J8BV75_MYTCO</name>
<reference evidence="1 2" key="1">
    <citation type="submission" date="2020-06" db="EMBL/GenBank/DDBJ databases">
        <authorList>
            <person name="Li R."/>
            <person name="Bekaert M."/>
        </authorList>
    </citation>
    <scope>NUCLEOTIDE SEQUENCE [LARGE SCALE GENOMIC DNA]</scope>
    <source>
        <strain evidence="2">wild</strain>
    </source>
</reference>
<dbReference type="Proteomes" id="UP000507470">
    <property type="component" value="Unassembled WGS sequence"/>
</dbReference>
<keyword evidence="2" id="KW-1185">Reference proteome</keyword>
<dbReference type="OrthoDB" id="6159302at2759"/>
<proteinExistence type="predicted"/>
<sequence>MTGHFQNMLSMLPNKLNGCFTIFHHFGRTCSLRRKCTDCCIGRSKSFHCPLCPVEKFQPAKECKLLSHLQVHWNSRFPVGNDLYAVRCSLEHDGIKNSHYHCQTCDKKTNRKARAQSHANKCHWNLCTDTRENAPGIGNVHEDEQLTKESDVKNSYTAQDDHCFAFIILLSYSSD</sequence>
<protein>
    <submittedName>
        <fullName evidence="1">Uncharacterized protein</fullName>
    </submittedName>
</protein>
<evidence type="ECO:0000313" key="1">
    <source>
        <dbReference type="EMBL" id="CAC5386850.1"/>
    </source>
</evidence>